<dbReference type="SUPFAM" id="SSF46785">
    <property type="entry name" value="Winged helix' DNA-binding domain"/>
    <property type="match status" value="1"/>
</dbReference>
<dbReference type="Proteomes" id="UP001285921">
    <property type="component" value="Unassembled WGS sequence"/>
</dbReference>
<dbReference type="PANTHER" id="PTHR33164">
    <property type="entry name" value="TRANSCRIPTIONAL REGULATOR, MARR FAMILY"/>
    <property type="match status" value="1"/>
</dbReference>
<dbReference type="InterPro" id="IPR022689">
    <property type="entry name" value="Iron_dep_repressor"/>
</dbReference>
<dbReference type="InterPro" id="IPR036390">
    <property type="entry name" value="WH_DNA-bd_sf"/>
</dbReference>
<organism evidence="3 4">
    <name type="scientific">Paenibacillus glycanilyticus</name>
    <dbReference type="NCBI Taxonomy" id="126569"/>
    <lineage>
        <taxon>Bacteria</taxon>
        <taxon>Bacillati</taxon>
        <taxon>Bacillota</taxon>
        <taxon>Bacilli</taxon>
        <taxon>Bacillales</taxon>
        <taxon>Paenibacillaceae</taxon>
        <taxon>Paenibacillus</taxon>
    </lineage>
</organism>
<reference evidence="3 4" key="1">
    <citation type="submission" date="2023-05" db="EMBL/GenBank/DDBJ databases">
        <title>Draft genome of Paenibacillus sp. CCS26.</title>
        <authorList>
            <person name="Akita H."/>
            <person name="Shinto Y."/>
            <person name="Kimura Z."/>
        </authorList>
    </citation>
    <scope>NUCLEOTIDE SEQUENCE [LARGE SCALE GENOMIC DNA]</scope>
    <source>
        <strain evidence="3 4">CCS26</strain>
    </source>
</reference>
<comment type="caution">
    <text evidence="3">The sequence shown here is derived from an EMBL/GenBank/DDBJ whole genome shotgun (WGS) entry which is preliminary data.</text>
</comment>
<dbReference type="SMART" id="SM00347">
    <property type="entry name" value="HTH_MARR"/>
    <property type="match status" value="1"/>
</dbReference>
<keyword evidence="4" id="KW-1185">Reference proteome</keyword>
<feature type="domain" description="HTH marR-type" evidence="2">
    <location>
        <begin position="6"/>
        <end position="144"/>
    </location>
</feature>
<gene>
    <name evidence="3" type="ORF">PghCCS26_28560</name>
</gene>
<accession>A0ABQ6NMH1</accession>
<dbReference type="PROSITE" id="PS50995">
    <property type="entry name" value="HTH_MARR_2"/>
    <property type="match status" value="1"/>
</dbReference>
<dbReference type="SMART" id="SM00529">
    <property type="entry name" value="HTH_DTXR"/>
    <property type="match status" value="1"/>
</dbReference>
<dbReference type="InterPro" id="IPR011991">
    <property type="entry name" value="ArsR-like_HTH"/>
</dbReference>
<dbReference type="InterPro" id="IPR036388">
    <property type="entry name" value="WH-like_DNA-bd_sf"/>
</dbReference>
<evidence type="ECO:0000313" key="4">
    <source>
        <dbReference type="Proteomes" id="UP001285921"/>
    </source>
</evidence>
<proteinExistence type="predicted"/>
<dbReference type="PANTHER" id="PTHR33164:SF43">
    <property type="entry name" value="HTH-TYPE TRANSCRIPTIONAL REPRESSOR YETL"/>
    <property type="match status" value="1"/>
</dbReference>
<dbReference type="Pfam" id="PF12802">
    <property type="entry name" value="MarR_2"/>
    <property type="match status" value="1"/>
</dbReference>
<dbReference type="CDD" id="cd00090">
    <property type="entry name" value="HTH_ARSR"/>
    <property type="match status" value="1"/>
</dbReference>
<evidence type="ECO:0000313" key="3">
    <source>
        <dbReference type="EMBL" id="GMK45728.1"/>
    </source>
</evidence>
<evidence type="ECO:0000259" key="2">
    <source>
        <dbReference type="PROSITE" id="PS50995"/>
    </source>
</evidence>
<dbReference type="PRINTS" id="PR00598">
    <property type="entry name" value="HTHMARR"/>
</dbReference>
<sequence length="162" mass="18558">MAGGGEETAARRLIEVFMLFNKMNWNHQPMDLKQKHSELRLLVVIKRMGNGEDEGVKVSDLSKFLKVTSPTVTQLLNRLEEMGLIVRKEDPRDRRAVRVSLTEEGELTAKKALQGFMQRMNGLVDFLGDDDTEQLIRLLRQTTTYFEQMNLNDSNGDDVNKC</sequence>
<dbReference type="Gene3D" id="1.10.10.10">
    <property type="entry name" value="Winged helix-like DNA-binding domain superfamily/Winged helix DNA-binding domain"/>
    <property type="match status" value="1"/>
</dbReference>
<dbReference type="InterPro" id="IPR000835">
    <property type="entry name" value="HTH_MarR-typ"/>
</dbReference>
<name>A0ABQ6NMH1_9BACL</name>
<dbReference type="InterPro" id="IPR039422">
    <property type="entry name" value="MarR/SlyA-like"/>
</dbReference>
<evidence type="ECO:0000256" key="1">
    <source>
        <dbReference type="ARBA" id="ARBA00023125"/>
    </source>
</evidence>
<dbReference type="RefSeq" id="WP_127496953.1">
    <property type="nucleotide sequence ID" value="NZ_BTCL01000008.1"/>
</dbReference>
<protein>
    <recommendedName>
        <fullName evidence="2">HTH marR-type domain-containing protein</fullName>
    </recommendedName>
</protein>
<dbReference type="EMBL" id="BTCL01000008">
    <property type="protein sequence ID" value="GMK45728.1"/>
    <property type="molecule type" value="Genomic_DNA"/>
</dbReference>
<keyword evidence="1" id="KW-0238">DNA-binding</keyword>